<dbReference type="InterPro" id="IPR008949">
    <property type="entry name" value="Isoprenoid_synthase_dom_sf"/>
</dbReference>
<keyword evidence="3" id="KW-0460">Magnesium</keyword>
<dbReference type="GO" id="GO:0016102">
    <property type="term" value="P:diterpenoid biosynthetic process"/>
    <property type="evidence" value="ECO:0007669"/>
    <property type="project" value="TreeGrafter"/>
</dbReference>
<dbReference type="GO" id="GO:0010333">
    <property type="term" value="F:terpene synthase activity"/>
    <property type="evidence" value="ECO:0007669"/>
    <property type="project" value="InterPro"/>
</dbReference>
<accession>A0A3S3Q1I3</accession>
<dbReference type="PANTHER" id="PTHR31739">
    <property type="entry name" value="ENT-COPALYL DIPHOSPHATE SYNTHASE, CHLOROPLASTIC"/>
    <property type="match status" value="1"/>
</dbReference>
<protein>
    <submittedName>
        <fullName evidence="5">Diterpene geranyllinalool synthase</fullName>
    </submittedName>
</protein>
<keyword evidence="6" id="KW-1185">Reference proteome</keyword>
<dbReference type="EMBL" id="QPKB01000002">
    <property type="protein sequence ID" value="RWR77515.1"/>
    <property type="molecule type" value="Genomic_DNA"/>
</dbReference>
<evidence type="ECO:0000256" key="3">
    <source>
        <dbReference type="ARBA" id="ARBA00022842"/>
    </source>
</evidence>
<dbReference type="InterPro" id="IPR005630">
    <property type="entry name" value="Terpene_synthase_metal-bd"/>
</dbReference>
<dbReference type="STRING" id="337451.A0A3S3Q1I3"/>
<keyword evidence="2" id="KW-0479">Metal-binding</keyword>
<dbReference type="InterPro" id="IPR050148">
    <property type="entry name" value="Terpene_synthase-like"/>
</dbReference>
<evidence type="ECO:0000256" key="2">
    <source>
        <dbReference type="ARBA" id="ARBA00022723"/>
    </source>
</evidence>
<evidence type="ECO:0000313" key="6">
    <source>
        <dbReference type="Proteomes" id="UP000283530"/>
    </source>
</evidence>
<dbReference type="Pfam" id="PF03936">
    <property type="entry name" value="Terpene_synth_C"/>
    <property type="match status" value="1"/>
</dbReference>
<dbReference type="SUPFAM" id="SSF48576">
    <property type="entry name" value="Terpenoid synthases"/>
    <property type="match status" value="1"/>
</dbReference>
<reference evidence="5 6" key="1">
    <citation type="journal article" date="2019" name="Nat. Plants">
        <title>Stout camphor tree genome fills gaps in understanding of flowering plant genome evolution.</title>
        <authorList>
            <person name="Chaw S.M."/>
            <person name="Liu Y.C."/>
            <person name="Wu Y.W."/>
            <person name="Wang H.Y."/>
            <person name="Lin C.I."/>
            <person name="Wu C.S."/>
            <person name="Ke H.M."/>
            <person name="Chang L.Y."/>
            <person name="Hsu C.Y."/>
            <person name="Yang H.T."/>
            <person name="Sudianto E."/>
            <person name="Hsu M.H."/>
            <person name="Wu K.P."/>
            <person name="Wang L.N."/>
            <person name="Leebens-Mack J.H."/>
            <person name="Tsai I.J."/>
        </authorList>
    </citation>
    <scope>NUCLEOTIDE SEQUENCE [LARGE SCALE GENOMIC DNA]</scope>
    <source>
        <strain evidence="6">cv. Chaw 1501</strain>
        <tissue evidence="5">Young leaves</tissue>
    </source>
</reference>
<evidence type="ECO:0000256" key="1">
    <source>
        <dbReference type="ARBA" id="ARBA00004721"/>
    </source>
</evidence>
<dbReference type="AlphaFoldDB" id="A0A3S3Q1I3"/>
<evidence type="ECO:0000259" key="4">
    <source>
        <dbReference type="Pfam" id="PF03936"/>
    </source>
</evidence>
<dbReference type="GO" id="GO:0000287">
    <property type="term" value="F:magnesium ion binding"/>
    <property type="evidence" value="ECO:0007669"/>
    <property type="project" value="InterPro"/>
</dbReference>
<organism evidence="5 6">
    <name type="scientific">Cinnamomum micranthum f. kanehirae</name>
    <dbReference type="NCBI Taxonomy" id="337451"/>
    <lineage>
        <taxon>Eukaryota</taxon>
        <taxon>Viridiplantae</taxon>
        <taxon>Streptophyta</taxon>
        <taxon>Embryophyta</taxon>
        <taxon>Tracheophyta</taxon>
        <taxon>Spermatophyta</taxon>
        <taxon>Magnoliopsida</taxon>
        <taxon>Magnoliidae</taxon>
        <taxon>Laurales</taxon>
        <taxon>Lauraceae</taxon>
        <taxon>Cinnamomum</taxon>
    </lineage>
</organism>
<name>A0A3S3Q1I3_9MAGN</name>
<dbReference type="OrthoDB" id="2343925at2759"/>
<dbReference type="Proteomes" id="UP000283530">
    <property type="component" value="Unassembled WGS sequence"/>
</dbReference>
<evidence type="ECO:0000313" key="5">
    <source>
        <dbReference type="EMBL" id="RWR77515.1"/>
    </source>
</evidence>
<comment type="caution">
    <text evidence="5">The sequence shown here is derived from an EMBL/GenBank/DDBJ whole genome shotgun (WGS) entry which is preliminary data.</text>
</comment>
<dbReference type="Gene3D" id="1.10.600.10">
    <property type="entry name" value="Farnesyl Diphosphate Synthase"/>
    <property type="match status" value="1"/>
</dbReference>
<comment type="pathway">
    <text evidence="1">Secondary metabolite biosynthesis; terpenoid biosynthesis.</text>
</comment>
<sequence length="140" mass="15898">MSLGGVGTRGLREIGFGREKSTYCYLSVASNAYHPSLSDVRMLVLQECNPFADDFFDMEGSLDELNTLTEAVGRWDEDGLSGHSKVIFDALDELVIILSKCCLIAIRLIQRRFVRELWYETFVSWLKGSKLEQKTICSIY</sequence>
<feature type="domain" description="Terpene synthase metal-binding" evidence="4">
    <location>
        <begin position="12"/>
        <end position="133"/>
    </location>
</feature>
<gene>
    <name evidence="5" type="ORF">CKAN_00600500</name>
</gene>
<dbReference type="PANTHER" id="PTHR31739:SF25">
    <property type="entry name" value="(E,E)-GERANYLLINALOOL SYNTHASE"/>
    <property type="match status" value="1"/>
</dbReference>
<proteinExistence type="predicted"/>